<feature type="region of interest" description="Disordered" evidence="1">
    <location>
        <begin position="645"/>
        <end position="684"/>
    </location>
</feature>
<feature type="compositionally biased region" description="Basic and acidic residues" evidence="1">
    <location>
        <begin position="525"/>
        <end position="539"/>
    </location>
</feature>
<dbReference type="Proteomes" id="UP001151699">
    <property type="component" value="Unassembled WGS sequence"/>
</dbReference>
<dbReference type="InterPro" id="IPR031961">
    <property type="entry name" value="DUF4780"/>
</dbReference>
<dbReference type="GO" id="GO:0061630">
    <property type="term" value="F:ubiquitin protein ligase activity"/>
    <property type="evidence" value="ECO:0007669"/>
    <property type="project" value="InterPro"/>
</dbReference>
<reference evidence="3" key="1">
    <citation type="submission" date="2022-07" db="EMBL/GenBank/DDBJ databases">
        <authorList>
            <person name="Trinca V."/>
            <person name="Uliana J.V.C."/>
            <person name="Torres T.T."/>
            <person name="Ward R.J."/>
            <person name="Monesi N."/>
        </authorList>
    </citation>
    <scope>NUCLEOTIDE SEQUENCE</scope>
    <source>
        <strain evidence="3">HSMRA1968</strain>
        <tissue evidence="3">Whole embryos</tissue>
    </source>
</reference>
<dbReference type="GO" id="GO:0006397">
    <property type="term" value="P:mRNA processing"/>
    <property type="evidence" value="ECO:0007669"/>
    <property type="project" value="InterPro"/>
</dbReference>
<dbReference type="OrthoDB" id="7784698at2759"/>
<evidence type="ECO:0000259" key="2">
    <source>
        <dbReference type="Pfam" id="PF16012"/>
    </source>
</evidence>
<name>A0A9Q0MNS1_9DIPT</name>
<dbReference type="GO" id="GO:0005634">
    <property type="term" value="C:nucleus"/>
    <property type="evidence" value="ECO:0007669"/>
    <property type="project" value="TreeGrafter"/>
</dbReference>
<dbReference type="Pfam" id="PF16012">
    <property type="entry name" value="DUF4780"/>
    <property type="match status" value="1"/>
</dbReference>
<gene>
    <name evidence="3" type="ORF">Bhyg_16218</name>
</gene>
<proteinExistence type="predicted"/>
<evidence type="ECO:0000313" key="4">
    <source>
        <dbReference type="Proteomes" id="UP001151699"/>
    </source>
</evidence>
<dbReference type="InterPro" id="IPR033489">
    <property type="entry name" value="RBBP6"/>
</dbReference>
<keyword evidence="4" id="KW-1185">Reference proteome</keyword>
<dbReference type="EMBL" id="WJQU01001753">
    <property type="protein sequence ID" value="KAJ6633748.1"/>
    <property type="molecule type" value="Genomic_DNA"/>
</dbReference>
<accession>A0A9Q0MNS1</accession>
<sequence>MVRPIMIASETLKDTIITVFTTIFNQKRLLNSGNYPYLLSRKMQSVGVYDMPMHNTDHGHLQELDINPFSHLASEIGMDRPSANPFDKGVMPSFDDRAIDEDYRNEFGNKCGEMRDKPPPRPKRQQPMAFAPLPHAVNINAVADRPGKKVASTTTPMPAPVRVSTVTTNVPVVSEELDLDDIAPKLPVVKPSINLKPQINIRSQNISAVEVDDKPFVNVSLNKPITVPVVAQPLIQKASTKVLPQRKPAKPVVDYFGTSSVDQEADQKQEYFRESELEANRLLFGVEELSRPLTNGEISKRKKLILKLVDQKLKLKLNALMSQIGERVKPKSVDSNDERGDNFADQLENLVPDSIPDNVNTELTQNWVAYPSEEKEQIWNNPAPVQTENRLQDNWEGHPPMYPHMNPGWMEPQMNPFPPGVDPMHMARFPRMPPMRPEWNPNLWQPHPAMRPQPPHWQHPRPDWNMPVKPMNPHLMQPNINLLYPSEKQYLPTNVAPFGVPPGRGMELANPLAEAELALKEKEFLERMGTKRSNSDSKRSRSPKQRRRSPFRSSQSERERRKRSSRERLSEKNVHRETVSPSRLSSDFLNVLSHSSDTCHDIMLNEIGEPMCPSWSRSASVESRSEDLRVRLLLRSNRHRSRSPIDLRNKLTDRNDDLRNQLEERSRRRRNRSSSRDRSSKRSTKLDSDVDSEWIKFNNIVGMLMNIGRDADITSEEMAEKKEIMQLLLENPDLLELDEKFVYKFGKGRLTLAVKEAETILYPNGVPDERVASLISKKIASLSTEKKRIVDKDTVPIEWIKLGNVIDQVLHLTIAERKKMSDRQMIEREELLLKVSDDPKTLLLLGTKYGHRNVEWACKHATKILFHSDGVRDRRVDEAITKERTKALERIRKLKQSDSRSSCEGDTRSKSIEWNQLSTLVTNLVKSTLEKFEKMSREDLRRRDDLLVQMSRDPEAIRSNTKFTDNVDKAVLDDVIEKCKKIIAAVKSSSDKAVEREFERHRTLLINALQPRASNNNIRDQILSRITPIFGKKQGKWTAEEKKEREELTDAVLRDPESLKTNEKVLERIGDDKLVVDEIIADVKQILMQLDPSKSRGPKKFHISSSKILDIPFVVKIEDASDQLNDTTKTLLLKALRDMVTEIEHPPKPKLLQQRFIDKRVEVVCANLLTFEWLKRAIVSDFKDKWAGADLKIERVPIKKKIHRNQLKSVVAVFKDHRATMPFDNIVREIRNENKKLFPERWELLDGRGENGDYKKKTIGIDIESLAALEQMNRFARFGRSLIYFDIPYMGDDVPNFEATCQ</sequence>
<protein>
    <recommendedName>
        <fullName evidence="2">DUF4780 domain-containing protein</fullName>
    </recommendedName>
</protein>
<feature type="compositionally biased region" description="Basic and acidic residues" evidence="1">
    <location>
        <begin position="645"/>
        <end position="666"/>
    </location>
</feature>
<evidence type="ECO:0000313" key="3">
    <source>
        <dbReference type="EMBL" id="KAJ6633748.1"/>
    </source>
</evidence>
<organism evidence="3 4">
    <name type="scientific">Pseudolycoriella hygida</name>
    <dbReference type="NCBI Taxonomy" id="35572"/>
    <lineage>
        <taxon>Eukaryota</taxon>
        <taxon>Metazoa</taxon>
        <taxon>Ecdysozoa</taxon>
        <taxon>Arthropoda</taxon>
        <taxon>Hexapoda</taxon>
        <taxon>Insecta</taxon>
        <taxon>Pterygota</taxon>
        <taxon>Neoptera</taxon>
        <taxon>Endopterygota</taxon>
        <taxon>Diptera</taxon>
        <taxon>Nematocera</taxon>
        <taxon>Sciaroidea</taxon>
        <taxon>Sciaridae</taxon>
        <taxon>Pseudolycoriella</taxon>
    </lineage>
</organism>
<evidence type="ECO:0000256" key="1">
    <source>
        <dbReference type="SAM" id="MobiDB-lite"/>
    </source>
</evidence>
<feature type="region of interest" description="Disordered" evidence="1">
    <location>
        <begin position="525"/>
        <end position="583"/>
    </location>
</feature>
<dbReference type="PANTHER" id="PTHR15439">
    <property type="entry name" value="RETINOBLASTOMA-BINDING PROTEIN 6"/>
    <property type="match status" value="1"/>
</dbReference>
<feature type="domain" description="DUF4780" evidence="2">
    <location>
        <begin position="1114"/>
        <end position="1277"/>
    </location>
</feature>
<dbReference type="PANTHER" id="PTHR15439:SF0">
    <property type="entry name" value="CELL DIVISION CYCLE AND APOPTOSIS REGULATOR PROTEIN 1-RELATED"/>
    <property type="match status" value="1"/>
</dbReference>
<feature type="compositionally biased region" description="Basic and acidic residues" evidence="1">
    <location>
        <begin position="674"/>
        <end position="684"/>
    </location>
</feature>
<dbReference type="GO" id="GO:0006511">
    <property type="term" value="P:ubiquitin-dependent protein catabolic process"/>
    <property type="evidence" value="ECO:0007669"/>
    <property type="project" value="TreeGrafter"/>
</dbReference>
<feature type="compositionally biased region" description="Basic residues" evidence="1">
    <location>
        <begin position="540"/>
        <end position="550"/>
    </location>
</feature>
<dbReference type="GO" id="GO:0016567">
    <property type="term" value="P:protein ubiquitination"/>
    <property type="evidence" value="ECO:0007669"/>
    <property type="project" value="InterPro"/>
</dbReference>
<comment type="caution">
    <text evidence="3">The sequence shown here is derived from an EMBL/GenBank/DDBJ whole genome shotgun (WGS) entry which is preliminary data.</text>
</comment>
<feature type="compositionally biased region" description="Basic and acidic residues" evidence="1">
    <location>
        <begin position="566"/>
        <end position="578"/>
    </location>
</feature>